<protein>
    <submittedName>
        <fullName evidence="1">Uncharacterized protein</fullName>
    </submittedName>
</protein>
<sequence>MEGLISFSLPFLSIFLGEGEGEGRGGVTDVEMKLLHFHANLKKKKNYTNYIDICHTRRKRHRGRIIKASTKPRKQAAVVMEASEYLQSSVMSFSSPLRR</sequence>
<reference evidence="1" key="1">
    <citation type="journal article" date="2013" name="J. Plant Res.">
        <title>Effect of fungi and light on seed germination of three Opuntia species from semiarid lands of central Mexico.</title>
        <authorList>
            <person name="Delgado-Sanchez P."/>
            <person name="Jimenez-Bremont J.F."/>
            <person name="Guerrero-Gonzalez Mde L."/>
            <person name="Flores J."/>
        </authorList>
    </citation>
    <scope>NUCLEOTIDE SEQUENCE</scope>
    <source>
        <tissue evidence="1">Cladode</tissue>
    </source>
</reference>
<organism evidence="1">
    <name type="scientific">Opuntia streptacantha</name>
    <name type="common">Prickly pear cactus</name>
    <name type="synonym">Opuntia cardona</name>
    <dbReference type="NCBI Taxonomy" id="393608"/>
    <lineage>
        <taxon>Eukaryota</taxon>
        <taxon>Viridiplantae</taxon>
        <taxon>Streptophyta</taxon>
        <taxon>Embryophyta</taxon>
        <taxon>Tracheophyta</taxon>
        <taxon>Spermatophyta</taxon>
        <taxon>Magnoliopsida</taxon>
        <taxon>eudicotyledons</taxon>
        <taxon>Gunneridae</taxon>
        <taxon>Pentapetalae</taxon>
        <taxon>Caryophyllales</taxon>
        <taxon>Cactineae</taxon>
        <taxon>Cactaceae</taxon>
        <taxon>Opuntioideae</taxon>
        <taxon>Opuntia</taxon>
    </lineage>
</organism>
<name>A0A7C8ZWD5_OPUST</name>
<proteinExistence type="predicted"/>
<dbReference type="EMBL" id="GISG01175530">
    <property type="protein sequence ID" value="MBA4652716.1"/>
    <property type="molecule type" value="Transcribed_RNA"/>
</dbReference>
<dbReference type="AlphaFoldDB" id="A0A7C8ZWD5"/>
<evidence type="ECO:0000313" key="1">
    <source>
        <dbReference type="EMBL" id="MBA4652716.1"/>
    </source>
</evidence>
<reference evidence="1" key="2">
    <citation type="submission" date="2020-07" db="EMBL/GenBank/DDBJ databases">
        <authorList>
            <person name="Vera ALvarez R."/>
            <person name="Arias-Moreno D.M."/>
            <person name="Jimenez-Jacinto V."/>
            <person name="Jimenez-Bremont J.F."/>
            <person name="Swaminathan K."/>
            <person name="Moose S.P."/>
            <person name="Guerrero-Gonzalez M.L."/>
            <person name="Marino-Ramirez L."/>
            <person name="Landsman D."/>
            <person name="Rodriguez-Kessler M."/>
            <person name="Delgado-Sanchez P."/>
        </authorList>
    </citation>
    <scope>NUCLEOTIDE SEQUENCE</scope>
    <source>
        <tissue evidence="1">Cladode</tissue>
    </source>
</reference>
<accession>A0A7C8ZWD5</accession>